<feature type="compositionally biased region" description="Basic residues" evidence="1">
    <location>
        <begin position="85"/>
        <end position="100"/>
    </location>
</feature>
<feature type="compositionally biased region" description="Low complexity" evidence="1">
    <location>
        <begin position="20"/>
        <end position="43"/>
    </location>
</feature>
<feature type="compositionally biased region" description="Basic and acidic residues" evidence="1">
    <location>
        <begin position="244"/>
        <end position="269"/>
    </location>
</feature>
<dbReference type="PANTHER" id="PTHR10773">
    <property type="entry name" value="DNA-DIRECTED RNA POLYMERASES I, II, AND III SUBUNIT RPABC2"/>
    <property type="match status" value="1"/>
</dbReference>
<dbReference type="Proteomes" id="UP001249851">
    <property type="component" value="Unassembled WGS sequence"/>
</dbReference>
<dbReference type="PANTHER" id="PTHR10773:SF19">
    <property type="match status" value="1"/>
</dbReference>
<protein>
    <recommendedName>
        <fullName evidence="2">DUF7869 domain-containing protein</fullName>
    </recommendedName>
</protein>
<gene>
    <name evidence="3" type="ORF">P5673_031777</name>
</gene>
<name>A0AAD9PS43_ACRCE</name>
<dbReference type="EMBL" id="JARQWQ010000156">
    <property type="protein sequence ID" value="KAK2548078.1"/>
    <property type="molecule type" value="Genomic_DNA"/>
</dbReference>
<dbReference type="Pfam" id="PF25273">
    <property type="entry name" value="DUF7869"/>
    <property type="match status" value="1"/>
</dbReference>
<feature type="region of interest" description="Disordered" evidence="1">
    <location>
        <begin position="379"/>
        <end position="415"/>
    </location>
</feature>
<dbReference type="InterPro" id="IPR057191">
    <property type="entry name" value="DUF7869"/>
</dbReference>
<keyword evidence="4" id="KW-1185">Reference proteome</keyword>
<feature type="compositionally biased region" description="Polar residues" evidence="1">
    <location>
        <begin position="397"/>
        <end position="415"/>
    </location>
</feature>
<feature type="region of interest" description="Disordered" evidence="1">
    <location>
        <begin position="1"/>
        <end position="122"/>
    </location>
</feature>
<reference evidence="3" key="1">
    <citation type="journal article" date="2023" name="G3 (Bethesda)">
        <title>Whole genome assembly and annotation of the endangered Caribbean coral Acropora cervicornis.</title>
        <authorList>
            <person name="Selwyn J.D."/>
            <person name="Vollmer S.V."/>
        </authorList>
    </citation>
    <scope>NUCLEOTIDE SEQUENCE</scope>
    <source>
        <strain evidence="3">K2</strain>
    </source>
</reference>
<accession>A0AAD9PS43</accession>
<comment type="caution">
    <text evidence="3">The sequence shown here is derived from an EMBL/GenBank/DDBJ whole genome shotgun (WGS) entry which is preliminary data.</text>
</comment>
<sequence>MGSAQYLDPYDFNNDDYVESQESGLDSSLLELLRQGSCSSSSSSDEEEFSGFTGSRVRSFHQRPGVSAQDPQVRADKENDPAQQRGKKRKANPSHCRRSFLKLPNNSGTMLSVEQRKPYKKSTKSGEATIDCKGRFKPGRETGPDCGCSFECFTHINAEQRRWILAQFNILGTSSRQNIYLRGLIVAEEPKRRVGKERQWSFSYRYYAQTADKIRKQICRQAFISIYGITERRVKSIRANVIPDDGRGRHDNRPNKVSEEAKNKTSHYSRKDVPLRRYLSEDLSAQRMHHMYLELHEPAVVERNREILRCKQENRVPAPPVLKPEISLFMYRHIFNTEFNLGFGLPRSDTCAKCDALHLALQSSGGDDKTRIQRELKEHQEGADLGYQSKKDDKNAAIQSWSGKTRTSGSSNVPNKSKDAVDMITFDFQQNLPTPNLHHNDMFYACQMWTYNFGMHDCVANQGRMFMWDETIVKRGSSEVVSSLQRFFKEFNTGARSLVSYSDGCGGQNKNLTIIGFYSELHRSGVYEVLDHKFLMRGHTFLENDIDFSQIEKRKKSATVYLSEDWFKVVRDANQRKPFIVTEMRQEDFFDWKTYTSARYKRLSKDIDGHRVKLRDIHWLNFGWGEDTDLRTGRRKMFHHPDEVWVRYGFSKDEPWKKIKIVRNTRLSPGTPDHRYNGTLNLAPAKVKDLKKMASKFIPEPQRQFYLRLQSSSVEDCLSEDEDSDA</sequence>
<evidence type="ECO:0000256" key="1">
    <source>
        <dbReference type="SAM" id="MobiDB-lite"/>
    </source>
</evidence>
<dbReference type="AlphaFoldDB" id="A0AAD9PS43"/>
<evidence type="ECO:0000313" key="4">
    <source>
        <dbReference type="Proteomes" id="UP001249851"/>
    </source>
</evidence>
<proteinExistence type="predicted"/>
<feature type="domain" description="DUF7869" evidence="2">
    <location>
        <begin position="474"/>
        <end position="611"/>
    </location>
</feature>
<organism evidence="3 4">
    <name type="scientific">Acropora cervicornis</name>
    <name type="common">Staghorn coral</name>
    <dbReference type="NCBI Taxonomy" id="6130"/>
    <lineage>
        <taxon>Eukaryota</taxon>
        <taxon>Metazoa</taxon>
        <taxon>Cnidaria</taxon>
        <taxon>Anthozoa</taxon>
        <taxon>Hexacorallia</taxon>
        <taxon>Scleractinia</taxon>
        <taxon>Astrocoeniina</taxon>
        <taxon>Acroporidae</taxon>
        <taxon>Acropora</taxon>
    </lineage>
</organism>
<feature type="region of interest" description="Disordered" evidence="1">
    <location>
        <begin position="240"/>
        <end position="269"/>
    </location>
</feature>
<evidence type="ECO:0000259" key="2">
    <source>
        <dbReference type="Pfam" id="PF25273"/>
    </source>
</evidence>
<reference evidence="3" key="2">
    <citation type="journal article" date="2023" name="Science">
        <title>Genomic signatures of disease resistance in endangered staghorn corals.</title>
        <authorList>
            <person name="Vollmer S.V."/>
            <person name="Selwyn J.D."/>
            <person name="Despard B.A."/>
            <person name="Roesel C.L."/>
        </authorList>
    </citation>
    <scope>NUCLEOTIDE SEQUENCE</scope>
    <source>
        <strain evidence="3">K2</strain>
    </source>
</reference>
<evidence type="ECO:0000313" key="3">
    <source>
        <dbReference type="EMBL" id="KAK2548078.1"/>
    </source>
</evidence>